<keyword evidence="2" id="KW-0812">Transmembrane</keyword>
<gene>
    <name evidence="3" type="ORF">F9817_11760</name>
</gene>
<dbReference type="GO" id="GO:0015562">
    <property type="term" value="F:efflux transmembrane transporter activity"/>
    <property type="evidence" value="ECO:0007669"/>
    <property type="project" value="InterPro"/>
</dbReference>
<accession>A0A7X4LKY6</accession>
<sequence length="473" mass="52278">MNTMKITTLALTIALVSGCANHTQFSVPDSQVPNQWQHTKESSQKAITDQWWKQFNDPQLNQLIEQVLNTNNDLAIAALTLRQARLEARLDESDLYPDLSSTTSVGKDKYLDSGQSSKSYSTDLSVSYELDLWGKLSRAADASEWSAMASREDLESTAQSLVATTAQLYWQVGYLTERLQLSASDIKDAKETLALTKSQYKNGSVSRLNILEAQRALSALEATHSDYVQQLTEAHNALAILFNQPPQKMGLDIQALPDGSLPDIEPGIPAELLTRRPDVKSALYSLKSALATQDSANASYFPDLTLTGALGGSSTQLRHLLSDPIGSLGADLTLPFLNWNEMQINKDIAKVKYQSAIVTYRKTLYEAFEDVDNALSARINYQVQQGKLQEQYNASAEAERIYRSQYQHGAIGITDLLDAQENTRSAKASLLENRYNQLVNLTTIYQSLGGPDVVKSDKTLLKNTATLKPKTDE</sequence>
<dbReference type="PANTHER" id="PTHR30203">
    <property type="entry name" value="OUTER MEMBRANE CATION EFFLUX PROTEIN"/>
    <property type="match status" value="1"/>
</dbReference>
<dbReference type="Gene3D" id="1.20.1600.10">
    <property type="entry name" value="Outer membrane efflux proteins (OEP)"/>
    <property type="match status" value="1"/>
</dbReference>
<evidence type="ECO:0000313" key="4">
    <source>
        <dbReference type="Proteomes" id="UP000462621"/>
    </source>
</evidence>
<dbReference type="InterPro" id="IPR003423">
    <property type="entry name" value="OMP_efflux"/>
</dbReference>
<dbReference type="SUPFAM" id="SSF56954">
    <property type="entry name" value="Outer membrane efflux proteins (OEP)"/>
    <property type="match status" value="1"/>
</dbReference>
<keyword evidence="2" id="KW-0564">Palmitate</keyword>
<dbReference type="PROSITE" id="PS51257">
    <property type="entry name" value="PROKAR_LIPOPROTEIN"/>
    <property type="match status" value="1"/>
</dbReference>
<comment type="subcellular location">
    <subcellularLocation>
        <location evidence="2">Cell outer membrane</location>
        <topology evidence="2">Lipid-anchor</topology>
    </subcellularLocation>
</comment>
<keyword evidence="2" id="KW-0732">Signal</keyword>
<dbReference type="GO" id="GO:0009279">
    <property type="term" value="C:cell outer membrane"/>
    <property type="evidence" value="ECO:0007669"/>
    <property type="project" value="UniProtKB-SubCell"/>
</dbReference>
<dbReference type="Pfam" id="PF02321">
    <property type="entry name" value="OEP"/>
    <property type="match status" value="2"/>
</dbReference>
<dbReference type="EMBL" id="WEKT01000019">
    <property type="protein sequence ID" value="MZI93868.1"/>
    <property type="molecule type" value="Genomic_DNA"/>
</dbReference>
<dbReference type="NCBIfam" id="TIGR01845">
    <property type="entry name" value="outer_NodT"/>
    <property type="match status" value="1"/>
</dbReference>
<keyword evidence="2" id="KW-0472">Membrane</keyword>
<feature type="chain" id="PRO_5031597080" evidence="2">
    <location>
        <begin position="23"/>
        <end position="473"/>
    </location>
</feature>
<name>A0A7X4LKY6_9VIBR</name>
<reference evidence="3 4" key="1">
    <citation type="submission" date="2019-10" db="EMBL/GenBank/DDBJ databases">
        <title>Vibrio sp. nov. isolated from a shrimp pond.</title>
        <authorList>
            <person name="Gomez-Gil B."/>
            <person name="Enciso-Ibarra J."/>
            <person name="Enciso-Ibarra K."/>
            <person name="Bolan-Mejia C."/>
        </authorList>
    </citation>
    <scope>NUCLEOTIDE SEQUENCE [LARGE SCALE GENOMIC DNA]</scope>
    <source>
        <strain evidence="3 4">CAIM 722</strain>
    </source>
</reference>
<evidence type="ECO:0000256" key="2">
    <source>
        <dbReference type="RuleBase" id="RU362097"/>
    </source>
</evidence>
<keyword evidence="2" id="KW-1134">Transmembrane beta strand</keyword>
<comment type="caution">
    <text evidence="3">The sequence shown here is derived from an EMBL/GenBank/DDBJ whole genome shotgun (WGS) entry which is preliminary data.</text>
</comment>
<protein>
    <submittedName>
        <fullName evidence="3">Efflux transporter outer membrane subunit</fullName>
    </submittedName>
</protein>
<feature type="signal peptide" evidence="2">
    <location>
        <begin position="1"/>
        <end position="22"/>
    </location>
</feature>
<dbReference type="InterPro" id="IPR010131">
    <property type="entry name" value="MdtP/NodT-like"/>
</dbReference>
<dbReference type="Gene3D" id="2.20.200.10">
    <property type="entry name" value="Outer membrane efflux proteins (OEP)"/>
    <property type="match status" value="1"/>
</dbReference>
<dbReference type="AlphaFoldDB" id="A0A7X4LKY6"/>
<dbReference type="RefSeq" id="WP_161155815.1">
    <property type="nucleotide sequence ID" value="NZ_WEKT01000019.1"/>
</dbReference>
<evidence type="ECO:0000313" key="3">
    <source>
        <dbReference type="EMBL" id="MZI93868.1"/>
    </source>
</evidence>
<organism evidence="3 4">
    <name type="scientific">Vibrio eleionomae</name>
    <dbReference type="NCBI Taxonomy" id="2653505"/>
    <lineage>
        <taxon>Bacteria</taxon>
        <taxon>Pseudomonadati</taxon>
        <taxon>Pseudomonadota</taxon>
        <taxon>Gammaproteobacteria</taxon>
        <taxon>Vibrionales</taxon>
        <taxon>Vibrionaceae</taxon>
        <taxon>Vibrio</taxon>
    </lineage>
</organism>
<evidence type="ECO:0000256" key="1">
    <source>
        <dbReference type="ARBA" id="ARBA00007613"/>
    </source>
</evidence>
<keyword evidence="2" id="KW-0449">Lipoprotein</keyword>
<dbReference type="Proteomes" id="UP000462621">
    <property type="component" value="Unassembled WGS sequence"/>
</dbReference>
<proteinExistence type="inferred from homology"/>
<comment type="similarity">
    <text evidence="1 2">Belongs to the outer membrane factor (OMF) (TC 1.B.17) family.</text>
</comment>
<keyword evidence="4" id="KW-1185">Reference proteome</keyword>
<dbReference type="PANTHER" id="PTHR30203:SF32">
    <property type="entry name" value="CATION EFFLUX SYSTEM PROTEIN CUSC"/>
    <property type="match status" value="1"/>
</dbReference>